<comment type="caution">
    <text evidence="2">The sequence shown here is derived from an EMBL/GenBank/DDBJ whole genome shotgun (WGS) entry which is preliminary data.</text>
</comment>
<evidence type="ECO:0000313" key="3">
    <source>
        <dbReference type="Proteomes" id="UP000824890"/>
    </source>
</evidence>
<organism evidence="2 3">
    <name type="scientific">Brassica napus</name>
    <name type="common">Rape</name>
    <dbReference type="NCBI Taxonomy" id="3708"/>
    <lineage>
        <taxon>Eukaryota</taxon>
        <taxon>Viridiplantae</taxon>
        <taxon>Streptophyta</taxon>
        <taxon>Embryophyta</taxon>
        <taxon>Tracheophyta</taxon>
        <taxon>Spermatophyta</taxon>
        <taxon>Magnoliopsida</taxon>
        <taxon>eudicotyledons</taxon>
        <taxon>Gunneridae</taxon>
        <taxon>Pentapetalae</taxon>
        <taxon>rosids</taxon>
        <taxon>malvids</taxon>
        <taxon>Brassicales</taxon>
        <taxon>Brassicaceae</taxon>
        <taxon>Brassiceae</taxon>
        <taxon>Brassica</taxon>
    </lineage>
</organism>
<dbReference type="Pfam" id="PF03321">
    <property type="entry name" value="GH3"/>
    <property type="match status" value="1"/>
</dbReference>
<reference evidence="2 3" key="1">
    <citation type="submission" date="2021-05" db="EMBL/GenBank/DDBJ databases">
        <title>Genome Assembly of Synthetic Allotetraploid Brassica napus Reveals Homoeologous Exchanges between Subgenomes.</title>
        <authorList>
            <person name="Davis J.T."/>
        </authorList>
    </citation>
    <scope>NUCLEOTIDE SEQUENCE [LARGE SCALE GENOMIC DNA]</scope>
    <source>
        <strain evidence="3">cv. Da-Ae</strain>
        <tissue evidence="2">Seedling</tissue>
    </source>
</reference>
<dbReference type="InterPro" id="IPR004993">
    <property type="entry name" value="GH3"/>
</dbReference>
<feature type="domain" description="GH3 C-terminal" evidence="1">
    <location>
        <begin position="238"/>
        <end position="345"/>
    </location>
</feature>
<evidence type="ECO:0000313" key="2">
    <source>
        <dbReference type="EMBL" id="KAH0872723.1"/>
    </source>
</evidence>
<sequence>MYFNNICHVCLNVHTTCDQMLFDLDCRRSVSTIIGGPNPELADLVEQECSQRSWEGQMAQYVPILEFYSDKLPLVSKVYGSSESIFGMNVDPLCKPQDVSYTFVSNISYFEFLPKESGYKDEENVFRLLELSLLRRRRAPFPLFLFSAPPLSPLVSLGLAIGPGLRYRSGGEGSVVGQRRLFLSLASISGGGFSFSGSRVCAFWVWRSSLGSLVVWWCGGPRRLCLSEILLLVLSESSNSMLVDFTCSADISTFPSHYVFYLELKAKDINDVLELDENVKVLVECCSVIEESFGALYRGMRRSGSIGPLEIRVVQQGTFDALMDYFISRGGSMAQYKTPICIKFSEVLVVLENNVLVVPRLQKNAKADNLLRSARNLSTNG</sequence>
<evidence type="ECO:0000259" key="1">
    <source>
        <dbReference type="Pfam" id="PF23572"/>
    </source>
</evidence>
<dbReference type="Proteomes" id="UP000824890">
    <property type="component" value="Unassembled WGS sequence"/>
</dbReference>
<dbReference type="EMBL" id="JAGKQM010000016">
    <property type="protein sequence ID" value="KAH0872723.1"/>
    <property type="molecule type" value="Genomic_DNA"/>
</dbReference>
<accession>A0ABQ7YXR7</accession>
<proteinExistence type="predicted"/>
<dbReference type="InterPro" id="IPR055378">
    <property type="entry name" value="GH3_C"/>
</dbReference>
<dbReference type="PANTHER" id="PTHR31901">
    <property type="entry name" value="GH3 DOMAIN-CONTAINING PROTEIN"/>
    <property type="match status" value="1"/>
</dbReference>
<gene>
    <name evidence="2" type="ORF">HID58_070085</name>
</gene>
<protein>
    <recommendedName>
        <fullName evidence="1">GH3 C-terminal domain-containing protein</fullName>
    </recommendedName>
</protein>
<dbReference type="Pfam" id="PF23572">
    <property type="entry name" value="GH3_C"/>
    <property type="match status" value="1"/>
</dbReference>
<keyword evidence="3" id="KW-1185">Reference proteome</keyword>
<dbReference type="PANTHER" id="PTHR31901:SF84">
    <property type="entry name" value="INDOLE-3-ACETIC ACID-AMIDO SYNTHETASE GH3.17"/>
    <property type="match status" value="1"/>
</dbReference>
<name>A0ABQ7YXR7_BRANA</name>